<dbReference type="SUPFAM" id="SSF52540">
    <property type="entry name" value="P-loop containing nucleoside triphosphate hydrolases"/>
    <property type="match status" value="1"/>
</dbReference>
<dbReference type="GO" id="GO:0006298">
    <property type="term" value="P:mismatch repair"/>
    <property type="evidence" value="ECO:0007669"/>
    <property type="project" value="InterPro"/>
</dbReference>
<dbReference type="Pfam" id="PF00488">
    <property type="entry name" value="MutS_V"/>
    <property type="match status" value="1"/>
</dbReference>
<dbReference type="GO" id="GO:0030983">
    <property type="term" value="F:mismatched DNA binding"/>
    <property type="evidence" value="ECO:0007669"/>
    <property type="project" value="InterPro"/>
</dbReference>
<dbReference type="Gene3D" id="3.40.50.300">
    <property type="entry name" value="P-loop containing nucleotide triphosphate hydrolases"/>
    <property type="match status" value="1"/>
</dbReference>
<keyword evidence="3" id="KW-0238">DNA-binding</keyword>
<organism evidence="6 7">
    <name type="scientific">Dyadobacter frigoris</name>
    <dbReference type="NCBI Taxonomy" id="2576211"/>
    <lineage>
        <taxon>Bacteria</taxon>
        <taxon>Pseudomonadati</taxon>
        <taxon>Bacteroidota</taxon>
        <taxon>Cytophagia</taxon>
        <taxon>Cytophagales</taxon>
        <taxon>Spirosomataceae</taxon>
        <taxon>Dyadobacter</taxon>
    </lineage>
</organism>
<sequence length="535" mass="61217">MFISKKKLLALLKANSGKIKQEILDFNKIERFFILSDKKDFYQVISDRTFQDLDMNEIFMFMDRTTSKVGQQFLYQVLRTIPGSNDRTEKFEKINQSLKENPEVRDNVLLEISALNKKDAYYIPSLFLENHIQKPKWFSIIPLLSLVSVSSVLLSFIFPQVLIFLVLLLAVNFGIHYWNKLNLYQYSSSIPQLLRLNQAAKKIVTFKGMKDLHPGISESIKAIDSLGIQMSLFKLEVKLQSEVGQAVEYLVELVKALFLIEPLVLYNVLKELDSKRVQIQQVYEYIGEIDAAMSINFLREDLPYFCFPTMIPDKKQVTAVGVYHPLIYQSVPNSIDLNEKSALLTGSNMSGKTTFIRTIGINTIAAQTINTCFSKEFVTPVFKIHSAIRISDDLLNDKSYYFEEVLTIKDLLKESNSGFGNLFLLDEIFKGTNTVERIAAGKAVLTYLNKGNNITFVATHDMELAELLKDTFSMFHFTEIVRDGNIVFDYKIKPGNLTNTNAIRILELNDYPNEVIEEATQLASQIYNYKINGND</sequence>
<dbReference type="PANTHER" id="PTHR11361">
    <property type="entry name" value="DNA MISMATCH REPAIR PROTEIN MUTS FAMILY MEMBER"/>
    <property type="match status" value="1"/>
</dbReference>
<dbReference type="InterPro" id="IPR045076">
    <property type="entry name" value="MutS"/>
</dbReference>
<dbReference type="SMART" id="SM00534">
    <property type="entry name" value="MUTSac"/>
    <property type="match status" value="1"/>
</dbReference>
<accession>A0A4U6D4K6</accession>
<evidence type="ECO:0000313" key="6">
    <source>
        <dbReference type="EMBL" id="TKT92240.1"/>
    </source>
</evidence>
<dbReference type="EMBL" id="SZVO01000004">
    <property type="protein sequence ID" value="TKT92240.1"/>
    <property type="molecule type" value="Genomic_DNA"/>
</dbReference>
<reference evidence="6 7" key="1">
    <citation type="submission" date="2019-05" db="EMBL/GenBank/DDBJ databases">
        <title>Dyadobacter AR-3-8 sp. nov., isolated from arctic soil.</title>
        <authorList>
            <person name="Chaudhary D.K."/>
        </authorList>
    </citation>
    <scope>NUCLEOTIDE SEQUENCE [LARGE SCALE GENOMIC DNA]</scope>
    <source>
        <strain evidence="6 7">AR-3-8</strain>
    </source>
</reference>
<proteinExistence type="predicted"/>
<evidence type="ECO:0000313" key="7">
    <source>
        <dbReference type="Proteomes" id="UP000304900"/>
    </source>
</evidence>
<comment type="caution">
    <text evidence="6">The sequence shown here is derived from an EMBL/GenBank/DDBJ whole genome shotgun (WGS) entry which is preliminary data.</text>
</comment>
<dbReference type="AlphaFoldDB" id="A0A4U6D4K6"/>
<evidence type="ECO:0000256" key="2">
    <source>
        <dbReference type="ARBA" id="ARBA00022840"/>
    </source>
</evidence>
<feature type="transmembrane region" description="Helical" evidence="4">
    <location>
        <begin position="137"/>
        <end position="156"/>
    </location>
</feature>
<evidence type="ECO:0000256" key="3">
    <source>
        <dbReference type="ARBA" id="ARBA00023125"/>
    </source>
</evidence>
<dbReference type="InterPro" id="IPR027417">
    <property type="entry name" value="P-loop_NTPase"/>
</dbReference>
<dbReference type="PANTHER" id="PTHR11361:SF152">
    <property type="entry name" value="DNA MISMATCH REPAIR PROTEIN"/>
    <property type="match status" value="1"/>
</dbReference>
<dbReference type="RefSeq" id="WP_137339785.1">
    <property type="nucleotide sequence ID" value="NZ_SZVO01000004.1"/>
</dbReference>
<evidence type="ECO:0000256" key="1">
    <source>
        <dbReference type="ARBA" id="ARBA00022741"/>
    </source>
</evidence>
<feature type="domain" description="DNA mismatch repair proteins mutS family" evidence="5">
    <location>
        <begin position="339"/>
        <end position="524"/>
    </location>
</feature>
<name>A0A4U6D4K6_9BACT</name>
<dbReference type="GO" id="GO:0005829">
    <property type="term" value="C:cytosol"/>
    <property type="evidence" value="ECO:0007669"/>
    <property type="project" value="TreeGrafter"/>
</dbReference>
<keyword evidence="7" id="KW-1185">Reference proteome</keyword>
<evidence type="ECO:0000256" key="4">
    <source>
        <dbReference type="SAM" id="Phobius"/>
    </source>
</evidence>
<keyword evidence="4" id="KW-0472">Membrane</keyword>
<feature type="transmembrane region" description="Helical" evidence="4">
    <location>
        <begin position="162"/>
        <end position="179"/>
    </location>
</feature>
<keyword evidence="2" id="KW-0067">ATP-binding</keyword>
<keyword evidence="4" id="KW-1133">Transmembrane helix</keyword>
<gene>
    <name evidence="6" type="ORF">FDK13_09665</name>
</gene>
<dbReference type="OrthoDB" id="9802448at2"/>
<keyword evidence="1" id="KW-0547">Nucleotide-binding</keyword>
<evidence type="ECO:0000259" key="5">
    <source>
        <dbReference type="SMART" id="SM00534"/>
    </source>
</evidence>
<dbReference type="GO" id="GO:0005524">
    <property type="term" value="F:ATP binding"/>
    <property type="evidence" value="ECO:0007669"/>
    <property type="project" value="UniProtKB-KW"/>
</dbReference>
<dbReference type="Proteomes" id="UP000304900">
    <property type="component" value="Unassembled WGS sequence"/>
</dbReference>
<dbReference type="InterPro" id="IPR000432">
    <property type="entry name" value="DNA_mismatch_repair_MutS_C"/>
</dbReference>
<dbReference type="GO" id="GO:0140664">
    <property type="term" value="F:ATP-dependent DNA damage sensor activity"/>
    <property type="evidence" value="ECO:0007669"/>
    <property type="project" value="InterPro"/>
</dbReference>
<keyword evidence="4" id="KW-0812">Transmembrane</keyword>
<protein>
    <submittedName>
        <fullName evidence="6">DNA mismatch repair protein MutS</fullName>
    </submittedName>
</protein>